<dbReference type="AlphaFoldDB" id="A0A7S0J9Q6"/>
<feature type="transmembrane region" description="Helical" evidence="5">
    <location>
        <begin position="57"/>
        <end position="75"/>
    </location>
</feature>
<gene>
    <name evidence="6" type="ORF">CLEP1334_LOCUS19494</name>
</gene>
<accession>A0A7S0J9Q6</accession>
<evidence type="ECO:0000256" key="4">
    <source>
        <dbReference type="ARBA" id="ARBA00023136"/>
    </source>
</evidence>
<reference evidence="6" key="1">
    <citation type="submission" date="2021-01" db="EMBL/GenBank/DDBJ databases">
        <authorList>
            <person name="Corre E."/>
            <person name="Pelletier E."/>
            <person name="Niang G."/>
            <person name="Scheremetjew M."/>
            <person name="Finn R."/>
            <person name="Kale V."/>
            <person name="Holt S."/>
            <person name="Cochrane G."/>
            <person name="Meng A."/>
            <person name="Brown T."/>
            <person name="Cohen L."/>
        </authorList>
    </citation>
    <scope>NUCLEOTIDE SEQUENCE</scope>
    <source>
        <strain evidence="6">RCC1130</strain>
    </source>
</reference>
<evidence type="ECO:0000256" key="1">
    <source>
        <dbReference type="ARBA" id="ARBA00004141"/>
    </source>
</evidence>
<proteinExistence type="predicted"/>
<dbReference type="GO" id="GO:0015165">
    <property type="term" value="F:pyrimidine nucleotide-sugar transmembrane transporter activity"/>
    <property type="evidence" value="ECO:0007669"/>
    <property type="project" value="InterPro"/>
</dbReference>
<keyword evidence="2 5" id="KW-0812">Transmembrane</keyword>
<dbReference type="InterPro" id="IPR007271">
    <property type="entry name" value="Nuc_sug_transpt"/>
</dbReference>
<keyword evidence="3 5" id="KW-1133">Transmembrane helix</keyword>
<evidence type="ECO:0000256" key="5">
    <source>
        <dbReference type="SAM" id="Phobius"/>
    </source>
</evidence>
<evidence type="ECO:0000256" key="2">
    <source>
        <dbReference type="ARBA" id="ARBA00022692"/>
    </source>
</evidence>
<protein>
    <submittedName>
        <fullName evidence="6">Uncharacterized protein</fullName>
    </submittedName>
</protein>
<keyword evidence="4 5" id="KW-0472">Membrane</keyword>
<dbReference type="EMBL" id="HBER01038531">
    <property type="protein sequence ID" value="CAD8544207.1"/>
    <property type="molecule type" value="Transcribed_RNA"/>
</dbReference>
<sequence>MLKKRTTSPLPGVAAAGLWLRNIQLGTFALPLAFLTMLSRDWQQLSAYGLLQGFDTAVWLVVALNGCGGLLVAATMKYADNIVKCFAAALAIICSTLISVPLFHFEMKSIFLIGSSFTVAATILYARAPTCPWSPPVLDERVALLRPASYERSASVA</sequence>
<name>A0A7S0J9Q6_9EUKA</name>
<evidence type="ECO:0000313" key="6">
    <source>
        <dbReference type="EMBL" id="CAD8544207.1"/>
    </source>
</evidence>
<feature type="transmembrane region" description="Helical" evidence="5">
    <location>
        <begin position="12"/>
        <end position="37"/>
    </location>
</feature>
<comment type="subcellular location">
    <subcellularLocation>
        <location evidence="1">Membrane</location>
        <topology evidence="1">Multi-pass membrane protein</topology>
    </subcellularLocation>
</comment>
<dbReference type="NCBIfam" id="TIGR00803">
    <property type="entry name" value="nst"/>
    <property type="match status" value="1"/>
</dbReference>
<dbReference type="GO" id="GO:0000139">
    <property type="term" value="C:Golgi membrane"/>
    <property type="evidence" value="ECO:0007669"/>
    <property type="project" value="InterPro"/>
</dbReference>
<organism evidence="6">
    <name type="scientific">Calcidiscus leptoporus</name>
    <dbReference type="NCBI Taxonomy" id="127549"/>
    <lineage>
        <taxon>Eukaryota</taxon>
        <taxon>Haptista</taxon>
        <taxon>Haptophyta</taxon>
        <taxon>Prymnesiophyceae</taxon>
        <taxon>Coccolithales</taxon>
        <taxon>Calcidiscaceae</taxon>
        <taxon>Calcidiscus</taxon>
    </lineage>
</organism>
<evidence type="ECO:0000256" key="3">
    <source>
        <dbReference type="ARBA" id="ARBA00022989"/>
    </source>
</evidence>
<dbReference type="PANTHER" id="PTHR10231">
    <property type="entry name" value="NUCLEOTIDE-SUGAR TRANSMEMBRANE TRANSPORTER"/>
    <property type="match status" value="1"/>
</dbReference>
<feature type="transmembrane region" description="Helical" evidence="5">
    <location>
        <begin position="82"/>
        <end position="103"/>
    </location>
</feature>
<dbReference type="Pfam" id="PF04142">
    <property type="entry name" value="Nuc_sug_transp"/>
    <property type="match status" value="1"/>
</dbReference>